<evidence type="ECO:0000313" key="9">
    <source>
        <dbReference type="Proteomes" id="UP001056535"/>
    </source>
</evidence>
<feature type="domain" description="Malic enzyme N-terminal" evidence="7">
    <location>
        <begin position="71"/>
        <end position="253"/>
    </location>
</feature>
<comment type="similarity">
    <text evidence="2 5">Belongs to the malic enzymes family.</text>
</comment>
<dbReference type="InterPro" id="IPR046346">
    <property type="entry name" value="Aminoacid_DH-like_N_sf"/>
</dbReference>
<keyword evidence="3 5" id="KW-0479">Metal-binding</keyword>
<dbReference type="PANTHER" id="PTHR23406:SF34">
    <property type="entry name" value="NAD-DEPENDENT MALIC ENZYME, MITOCHONDRIAL"/>
    <property type="match status" value="1"/>
</dbReference>
<accession>A0ABY4YMH6</accession>
<dbReference type="InterPro" id="IPR001891">
    <property type="entry name" value="Malic_OxRdtase"/>
</dbReference>
<protein>
    <submittedName>
        <fullName evidence="8">NAD-dependent malic enzyme</fullName>
    </submittedName>
</protein>
<gene>
    <name evidence="8" type="ORF">NF557_07560</name>
</gene>
<evidence type="ECO:0000256" key="1">
    <source>
        <dbReference type="ARBA" id="ARBA00001936"/>
    </source>
</evidence>
<dbReference type="Gene3D" id="3.40.50.10380">
    <property type="entry name" value="Malic enzyme, N-terminal domain"/>
    <property type="match status" value="1"/>
</dbReference>
<dbReference type="SUPFAM" id="SSF53223">
    <property type="entry name" value="Aminoacid dehydrogenase-like, N-terminal domain"/>
    <property type="match status" value="1"/>
</dbReference>
<dbReference type="Pfam" id="PF00390">
    <property type="entry name" value="malic"/>
    <property type="match status" value="1"/>
</dbReference>
<evidence type="ECO:0000259" key="6">
    <source>
        <dbReference type="SMART" id="SM00919"/>
    </source>
</evidence>
<dbReference type="PIRSF" id="PIRSF000106">
    <property type="entry name" value="ME"/>
    <property type="match status" value="1"/>
</dbReference>
<evidence type="ECO:0000259" key="7">
    <source>
        <dbReference type="SMART" id="SM01274"/>
    </source>
</evidence>
<dbReference type="InterPro" id="IPR037062">
    <property type="entry name" value="Malic_N_dom_sf"/>
</dbReference>
<dbReference type="InterPro" id="IPR036291">
    <property type="entry name" value="NAD(P)-bd_dom_sf"/>
</dbReference>
<dbReference type="InterPro" id="IPR012301">
    <property type="entry name" value="Malic_N_dom"/>
</dbReference>
<feature type="domain" description="Malic enzyme NAD-binding" evidence="6">
    <location>
        <begin position="263"/>
        <end position="525"/>
    </location>
</feature>
<dbReference type="PANTHER" id="PTHR23406">
    <property type="entry name" value="MALIC ENZYME-RELATED"/>
    <property type="match status" value="1"/>
</dbReference>
<reference evidence="8" key="1">
    <citation type="submission" date="2022-06" db="EMBL/GenBank/DDBJ databases">
        <title>Ornithinimicrobium JY.X270.</title>
        <authorList>
            <person name="Huang Y."/>
        </authorList>
    </citation>
    <scope>NUCLEOTIDE SEQUENCE</scope>
    <source>
        <strain evidence="8">JY.X270</strain>
    </source>
</reference>
<dbReference type="EMBL" id="CP099490">
    <property type="protein sequence ID" value="USQ78007.1"/>
    <property type="molecule type" value="Genomic_DNA"/>
</dbReference>
<dbReference type="SMART" id="SM01274">
    <property type="entry name" value="malic"/>
    <property type="match status" value="1"/>
</dbReference>
<evidence type="ECO:0000256" key="2">
    <source>
        <dbReference type="ARBA" id="ARBA00008785"/>
    </source>
</evidence>
<name>A0ABY4YMH6_9MICO</name>
<dbReference type="Proteomes" id="UP001056535">
    <property type="component" value="Chromosome"/>
</dbReference>
<dbReference type="SMART" id="SM00919">
    <property type="entry name" value="Malic_M"/>
    <property type="match status" value="1"/>
</dbReference>
<dbReference type="SUPFAM" id="SSF51735">
    <property type="entry name" value="NAD(P)-binding Rossmann-fold domains"/>
    <property type="match status" value="1"/>
</dbReference>
<proteinExistence type="inferred from homology"/>
<evidence type="ECO:0000313" key="8">
    <source>
        <dbReference type="EMBL" id="USQ78007.1"/>
    </source>
</evidence>
<dbReference type="NCBIfam" id="NF010052">
    <property type="entry name" value="PRK13529.1"/>
    <property type="match status" value="1"/>
</dbReference>
<sequence length="556" mass="60710">MRIRARGREVLSNPMTNRGTAFTAEQREALELDGLMPTGYTTMESQTHRVYEQFRSSNTMLGKFLNLAALRDRNEVLFYHLLSAHLEEMLPVIYTPTIGEAIERFSHTYNRPRGVFLSIDRPDQVETSLKNYGLGADDVDLVCVTDSEGILGIGDQGIGGIQIAIGKLSVYTAAAGIHPRRVIPVVLDVGTNNLGLLSSDFYLGERHGRVRGARYDEFVDDFVTAVQKLFPHAMIHWEDIGTNNAYRILQRYQHEICTFNDDIQGTAAVVLAAILAAVDVTGIDLDDHRIVSFGAGSAGIGIANLIRDQMLRTGASESEEEAYARFWPIGIQGLYLEGDPRLLDFQQPYARTRAEVADWEVKDPAKIGLLDVVRNARPTILIGTSTRGGAFTREIVEEMTKHCARPIIFPLSNPTSRAEATPADLLEWSDGKALIATGSPFGPVDHGGVRHTIAQSNNALIFPGLGLGVAACRATRVTEGMIAAAAEALAGLVNAWRPGAPLLPGMSDLRLVSTTVAIAVAERAAAEGVALNPLTDPIQQIYERMWQPKYPKVEVI</sequence>
<evidence type="ECO:0000256" key="3">
    <source>
        <dbReference type="ARBA" id="ARBA00022723"/>
    </source>
</evidence>
<dbReference type="Gene3D" id="3.40.50.720">
    <property type="entry name" value="NAD(P)-binding Rossmann-like Domain"/>
    <property type="match status" value="1"/>
</dbReference>
<keyword evidence="9" id="KW-1185">Reference proteome</keyword>
<dbReference type="PRINTS" id="PR00072">
    <property type="entry name" value="MALOXRDTASE"/>
</dbReference>
<dbReference type="Pfam" id="PF03949">
    <property type="entry name" value="Malic_M"/>
    <property type="match status" value="1"/>
</dbReference>
<comment type="cofactor">
    <cofactor evidence="1">
        <name>Mn(2+)</name>
        <dbReference type="ChEBI" id="CHEBI:29035"/>
    </cofactor>
</comment>
<dbReference type="InterPro" id="IPR012302">
    <property type="entry name" value="Malic_NAD-bd"/>
</dbReference>
<dbReference type="PROSITE" id="PS00331">
    <property type="entry name" value="MALIC_ENZYMES"/>
    <property type="match status" value="1"/>
</dbReference>
<organism evidence="8 9">
    <name type="scientific">Ornithinimicrobium cryptoxanthini</name>
    <dbReference type="NCBI Taxonomy" id="2934161"/>
    <lineage>
        <taxon>Bacteria</taxon>
        <taxon>Bacillati</taxon>
        <taxon>Actinomycetota</taxon>
        <taxon>Actinomycetes</taxon>
        <taxon>Micrococcales</taxon>
        <taxon>Ornithinimicrobiaceae</taxon>
        <taxon>Ornithinimicrobium</taxon>
    </lineage>
</organism>
<dbReference type="InterPro" id="IPR015884">
    <property type="entry name" value="Malic_enzyme_CS"/>
</dbReference>
<keyword evidence="4" id="KW-0520">NAD</keyword>
<evidence type="ECO:0000256" key="5">
    <source>
        <dbReference type="RuleBase" id="RU003427"/>
    </source>
</evidence>
<evidence type="ECO:0000256" key="4">
    <source>
        <dbReference type="ARBA" id="ARBA00023027"/>
    </source>
</evidence>